<dbReference type="Proteomes" id="UP001187415">
    <property type="component" value="Unassembled WGS sequence"/>
</dbReference>
<protein>
    <submittedName>
        <fullName evidence="1">Uncharacterized protein</fullName>
    </submittedName>
</protein>
<evidence type="ECO:0000313" key="2">
    <source>
        <dbReference type="Proteomes" id="UP001187415"/>
    </source>
</evidence>
<proteinExistence type="predicted"/>
<sequence length="183" mass="19738">MDQSLSLPTPPPSSCPTMFLPVCPASLPYDLVTDKTRGPAMPSARCQHFRFIQKLIQQLFDYPRCLATVLSTKLSPRAVCCLCELGICRLYRLSSSPGRVERLLTPHSHPSVRLPSSRHPPVSCLLSAALWPCHLGDTPDHQGPGGCLGLAGDAPQQGNMGEKCCSVWRSSANSGLVEEEEGG</sequence>
<comment type="caution">
    <text evidence="1">The sequence shown here is derived from an EMBL/GenBank/DDBJ whole genome shotgun (WGS) entry which is preliminary data.</text>
</comment>
<keyword evidence="2" id="KW-1185">Reference proteome</keyword>
<organism evidence="1 2">
    <name type="scientific">Channa striata</name>
    <name type="common">Snakehead murrel</name>
    <name type="synonym">Ophicephalus striatus</name>
    <dbReference type="NCBI Taxonomy" id="64152"/>
    <lineage>
        <taxon>Eukaryota</taxon>
        <taxon>Metazoa</taxon>
        <taxon>Chordata</taxon>
        <taxon>Craniata</taxon>
        <taxon>Vertebrata</taxon>
        <taxon>Euteleostomi</taxon>
        <taxon>Actinopterygii</taxon>
        <taxon>Neopterygii</taxon>
        <taxon>Teleostei</taxon>
        <taxon>Neoteleostei</taxon>
        <taxon>Acanthomorphata</taxon>
        <taxon>Anabantaria</taxon>
        <taxon>Anabantiformes</taxon>
        <taxon>Channoidei</taxon>
        <taxon>Channidae</taxon>
        <taxon>Channa</taxon>
    </lineage>
</organism>
<dbReference type="AlphaFoldDB" id="A0AA88ISR1"/>
<reference evidence="1" key="1">
    <citation type="submission" date="2023-07" db="EMBL/GenBank/DDBJ databases">
        <title>Chromosome-level Genome Assembly of Striped Snakehead (Channa striata).</title>
        <authorList>
            <person name="Liu H."/>
        </authorList>
    </citation>
    <scope>NUCLEOTIDE SEQUENCE</scope>
    <source>
        <strain evidence="1">Gz</strain>
        <tissue evidence="1">Muscle</tissue>
    </source>
</reference>
<gene>
    <name evidence="1" type="ORF">Q5P01_022540</name>
</gene>
<evidence type="ECO:0000313" key="1">
    <source>
        <dbReference type="EMBL" id="KAK2822475.1"/>
    </source>
</evidence>
<name>A0AA88ISR1_CHASR</name>
<accession>A0AA88ISR1</accession>
<dbReference type="EMBL" id="JAUPFM010000018">
    <property type="protein sequence ID" value="KAK2822475.1"/>
    <property type="molecule type" value="Genomic_DNA"/>
</dbReference>